<feature type="transmembrane region" description="Helical" evidence="8">
    <location>
        <begin position="20"/>
        <end position="45"/>
    </location>
</feature>
<dbReference type="PANTHER" id="PTHR12570">
    <property type="match status" value="1"/>
</dbReference>
<sequence length="277" mass="30489">MLQFFVVIVGEIANFAAYAFAPALLVTPLGALSIIVSAVLAHFILQEKLHIFGVLGCALCMVGSTTIVLHAPHERIIHSVKEVWHLATELGFILYTCVVVILVSILIFYCVPRYGQTHLVVYVGICSFTGSLTVMGVKAVGIAIKLTFEGMNQFIYFQTWFFTLVVIGCCILQINYLNKALDTFNTAVVSPVYYVMFTSLTIFASIIMFKDWDTQNASQIATELCGFVTILAGTFLLHKTKDMGNKPIEQSSAFSTPDRAIFATPEQDNINNNSSPC</sequence>
<dbReference type="Pfam" id="PF05653">
    <property type="entry name" value="Mg_trans_NIPA"/>
    <property type="match status" value="1"/>
</dbReference>
<evidence type="ECO:0000256" key="8">
    <source>
        <dbReference type="RuleBase" id="RU363078"/>
    </source>
</evidence>
<reference evidence="9 10" key="1">
    <citation type="journal article" date="2014" name="Am. J. Bot.">
        <title>Genome assembly and annotation for red clover (Trifolium pratense; Fabaceae).</title>
        <authorList>
            <person name="Istvanek J."/>
            <person name="Jaros M."/>
            <person name="Krenek A."/>
            <person name="Repkova J."/>
        </authorList>
    </citation>
    <scope>NUCLEOTIDE SEQUENCE [LARGE SCALE GENOMIC DNA]</scope>
    <source>
        <strain evidence="10">cv. Tatra</strain>
        <tissue evidence="9">Young leaves</tissue>
    </source>
</reference>
<evidence type="ECO:0000256" key="6">
    <source>
        <dbReference type="ARBA" id="ARBA00023136"/>
    </source>
</evidence>
<dbReference type="SUPFAM" id="SSF103481">
    <property type="entry name" value="Multidrug resistance efflux transporter EmrE"/>
    <property type="match status" value="1"/>
</dbReference>
<comment type="caution">
    <text evidence="9">The sequence shown here is derived from an EMBL/GenBank/DDBJ whole genome shotgun (WGS) entry which is preliminary data.</text>
</comment>
<dbReference type="GO" id="GO:0015095">
    <property type="term" value="F:magnesium ion transmembrane transporter activity"/>
    <property type="evidence" value="ECO:0007669"/>
    <property type="project" value="UniProtKB-UniRule"/>
</dbReference>
<comment type="subunit">
    <text evidence="2 8">Homodimer.</text>
</comment>
<reference evidence="9 10" key="2">
    <citation type="journal article" date="2017" name="Front. Plant Sci.">
        <title>Gene Classification and Mining of Molecular Markers Useful in Red Clover (Trifolium pratense) Breeding.</title>
        <authorList>
            <person name="Istvanek J."/>
            <person name="Dluhosova J."/>
            <person name="Dluhos P."/>
            <person name="Patkova L."/>
            <person name="Nedelnik J."/>
            <person name="Repkova J."/>
        </authorList>
    </citation>
    <scope>NUCLEOTIDE SEQUENCE [LARGE SCALE GENOMIC DNA]</scope>
    <source>
        <strain evidence="10">cv. Tatra</strain>
        <tissue evidence="9">Young leaves</tissue>
    </source>
</reference>
<comment type="function">
    <text evidence="7 8">Acts as a Mg(2+) transporter. Can also transport other divalent cations such as Fe(2+), Sr(2+), Ba(2+), Mn(2+) and Co(2+) but to a much less extent than Mg(2+).</text>
</comment>
<dbReference type="GO" id="GO:0005769">
    <property type="term" value="C:early endosome"/>
    <property type="evidence" value="ECO:0007669"/>
    <property type="project" value="UniProtKB-SubCell"/>
</dbReference>
<evidence type="ECO:0000256" key="4">
    <source>
        <dbReference type="ARBA" id="ARBA00022753"/>
    </source>
</evidence>
<feature type="transmembrane region" description="Helical" evidence="8">
    <location>
        <begin position="52"/>
        <end position="72"/>
    </location>
</feature>
<proteinExistence type="inferred from homology"/>
<feature type="transmembrane region" description="Helical" evidence="8">
    <location>
        <begin position="220"/>
        <end position="237"/>
    </location>
</feature>
<comment type="similarity">
    <text evidence="1 8">Belongs to the NIPA (TC 2.A.7) family.</text>
</comment>
<feature type="transmembrane region" description="Helical" evidence="8">
    <location>
        <begin position="119"/>
        <end position="143"/>
    </location>
</feature>
<evidence type="ECO:0000256" key="7">
    <source>
        <dbReference type="ARBA" id="ARBA00025284"/>
    </source>
</evidence>
<comment type="caution">
    <text evidence="8">Lacks conserved residue(s) required for the propagation of feature annotation.</text>
</comment>
<dbReference type="AlphaFoldDB" id="A0A2K3P7C2"/>
<keyword evidence="8" id="KW-0460">Magnesium</keyword>
<dbReference type="ExpressionAtlas" id="A0A2K3P7C2">
    <property type="expression patterns" value="baseline"/>
</dbReference>
<keyword evidence="8" id="KW-0406">Ion transport</keyword>
<protein>
    <recommendedName>
        <fullName evidence="8">Probable magnesium transporter</fullName>
    </recommendedName>
</protein>
<keyword evidence="8" id="KW-1003">Cell membrane</keyword>
<evidence type="ECO:0000313" key="10">
    <source>
        <dbReference type="Proteomes" id="UP000236291"/>
    </source>
</evidence>
<dbReference type="InterPro" id="IPR037185">
    <property type="entry name" value="EmrE-like"/>
</dbReference>
<dbReference type="EMBL" id="ASHM01004356">
    <property type="protein sequence ID" value="PNY11171.1"/>
    <property type="molecule type" value="Genomic_DNA"/>
</dbReference>
<gene>
    <name evidence="9" type="ORF">L195_g007774</name>
</gene>
<keyword evidence="3 8" id="KW-0812">Transmembrane</keyword>
<dbReference type="InterPro" id="IPR008521">
    <property type="entry name" value="Mg_trans_NIPA"/>
</dbReference>
<dbReference type="PANTHER" id="PTHR12570:SF83">
    <property type="entry name" value="MAGNESIUM TRANSPORTER-RELATED"/>
    <property type="match status" value="1"/>
</dbReference>
<comment type="subcellular location">
    <subcellularLocation>
        <location evidence="8">Cell membrane</location>
        <topology evidence="8">Multi-pass membrane protein</topology>
    </subcellularLocation>
    <subcellularLocation>
        <location evidence="8">Early endosome</location>
    </subcellularLocation>
</comment>
<evidence type="ECO:0000313" key="9">
    <source>
        <dbReference type="EMBL" id="PNY11171.1"/>
    </source>
</evidence>
<evidence type="ECO:0000256" key="3">
    <source>
        <dbReference type="ARBA" id="ARBA00022692"/>
    </source>
</evidence>
<evidence type="ECO:0000256" key="5">
    <source>
        <dbReference type="ARBA" id="ARBA00022989"/>
    </source>
</evidence>
<dbReference type="Proteomes" id="UP000236291">
    <property type="component" value="Unassembled WGS sequence"/>
</dbReference>
<feature type="transmembrane region" description="Helical" evidence="8">
    <location>
        <begin position="188"/>
        <end position="208"/>
    </location>
</feature>
<evidence type="ECO:0000256" key="1">
    <source>
        <dbReference type="ARBA" id="ARBA00007001"/>
    </source>
</evidence>
<dbReference type="GO" id="GO:0005886">
    <property type="term" value="C:plasma membrane"/>
    <property type="evidence" value="ECO:0007669"/>
    <property type="project" value="UniProtKB-SubCell"/>
</dbReference>
<keyword evidence="4 8" id="KW-0967">Endosome</keyword>
<keyword evidence="6 8" id="KW-0472">Membrane</keyword>
<feature type="transmembrane region" description="Helical" evidence="8">
    <location>
        <begin position="155"/>
        <end position="176"/>
    </location>
</feature>
<organism evidence="9 10">
    <name type="scientific">Trifolium pratense</name>
    <name type="common">Red clover</name>
    <dbReference type="NCBI Taxonomy" id="57577"/>
    <lineage>
        <taxon>Eukaryota</taxon>
        <taxon>Viridiplantae</taxon>
        <taxon>Streptophyta</taxon>
        <taxon>Embryophyta</taxon>
        <taxon>Tracheophyta</taxon>
        <taxon>Spermatophyta</taxon>
        <taxon>Magnoliopsida</taxon>
        <taxon>eudicotyledons</taxon>
        <taxon>Gunneridae</taxon>
        <taxon>Pentapetalae</taxon>
        <taxon>rosids</taxon>
        <taxon>fabids</taxon>
        <taxon>Fabales</taxon>
        <taxon>Fabaceae</taxon>
        <taxon>Papilionoideae</taxon>
        <taxon>50 kb inversion clade</taxon>
        <taxon>NPAAA clade</taxon>
        <taxon>Hologalegina</taxon>
        <taxon>IRL clade</taxon>
        <taxon>Trifolieae</taxon>
        <taxon>Trifolium</taxon>
    </lineage>
</organism>
<feature type="transmembrane region" description="Helical" evidence="8">
    <location>
        <begin position="92"/>
        <end position="112"/>
    </location>
</feature>
<accession>A0A2K3P7C2</accession>
<keyword evidence="5 8" id="KW-1133">Transmembrane helix</keyword>
<keyword evidence="8" id="KW-0813">Transport</keyword>
<name>A0A2K3P7C2_TRIPR</name>
<evidence type="ECO:0000256" key="2">
    <source>
        <dbReference type="ARBA" id="ARBA00011738"/>
    </source>
</evidence>